<dbReference type="Proteomes" id="UP000326565">
    <property type="component" value="Unassembled WGS sequence"/>
</dbReference>
<protein>
    <submittedName>
        <fullName evidence="1">Uncharacterized protein</fullName>
    </submittedName>
</protein>
<evidence type="ECO:0000313" key="2">
    <source>
        <dbReference type="Proteomes" id="UP000326565"/>
    </source>
</evidence>
<accession>A0A5N5X1M5</accession>
<organism evidence="1 2">
    <name type="scientific">Aspergillus leporis</name>
    <dbReference type="NCBI Taxonomy" id="41062"/>
    <lineage>
        <taxon>Eukaryota</taxon>
        <taxon>Fungi</taxon>
        <taxon>Dikarya</taxon>
        <taxon>Ascomycota</taxon>
        <taxon>Pezizomycotina</taxon>
        <taxon>Eurotiomycetes</taxon>
        <taxon>Eurotiomycetidae</taxon>
        <taxon>Eurotiales</taxon>
        <taxon>Aspergillaceae</taxon>
        <taxon>Aspergillus</taxon>
        <taxon>Aspergillus subgen. Circumdati</taxon>
    </lineage>
</organism>
<name>A0A5N5X1M5_9EURO</name>
<dbReference type="EMBL" id="ML732219">
    <property type="protein sequence ID" value="KAB8073895.1"/>
    <property type="molecule type" value="Genomic_DNA"/>
</dbReference>
<sequence>MTVHTARQYPVYSEIFVSAFYCKRWSCLYTKSFDRRVRDNPVGRKKQWFSVYLGFAGVSCLHSSSIFSHFLGVFSVSAILALALKEV</sequence>
<dbReference type="AlphaFoldDB" id="A0A5N5X1M5"/>
<keyword evidence="2" id="KW-1185">Reference proteome</keyword>
<gene>
    <name evidence="1" type="ORF">BDV29DRAFT_174715</name>
</gene>
<evidence type="ECO:0000313" key="1">
    <source>
        <dbReference type="EMBL" id="KAB8073895.1"/>
    </source>
</evidence>
<reference evidence="1 2" key="1">
    <citation type="submission" date="2019-04" db="EMBL/GenBank/DDBJ databases">
        <title>Friends and foes A comparative genomics study of 23 Aspergillus species from section Flavi.</title>
        <authorList>
            <consortium name="DOE Joint Genome Institute"/>
            <person name="Kjaerbolling I."/>
            <person name="Vesth T."/>
            <person name="Frisvad J.C."/>
            <person name="Nybo J.L."/>
            <person name="Theobald S."/>
            <person name="Kildgaard S."/>
            <person name="Isbrandt T."/>
            <person name="Kuo A."/>
            <person name="Sato A."/>
            <person name="Lyhne E.K."/>
            <person name="Kogle M.E."/>
            <person name="Wiebenga A."/>
            <person name="Kun R.S."/>
            <person name="Lubbers R.J."/>
            <person name="Makela M.R."/>
            <person name="Barry K."/>
            <person name="Chovatia M."/>
            <person name="Clum A."/>
            <person name="Daum C."/>
            <person name="Haridas S."/>
            <person name="He G."/>
            <person name="LaButti K."/>
            <person name="Lipzen A."/>
            <person name="Mondo S."/>
            <person name="Riley R."/>
            <person name="Salamov A."/>
            <person name="Simmons B.A."/>
            <person name="Magnuson J.K."/>
            <person name="Henrissat B."/>
            <person name="Mortensen U.H."/>
            <person name="Larsen T.O."/>
            <person name="Devries R.P."/>
            <person name="Grigoriev I.V."/>
            <person name="Machida M."/>
            <person name="Baker S.E."/>
            <person name="Andersen M.R."/>
        </authorList>
    </citation>
    <scope>NUCLEOTIDE SEQUENCE [LARGE SCALE GENOMIC DNA]</scope>
    <source>
        <strain evidence="1 2">CBS 151.66</strain>
    </source>
</reference>
<proteinExistence type="predicted"/>